<evidence type="ECO:0000256" key="6">
    <source>
        <dbReference type="ARBA" id="ARBA00022884"/>
    </source>
</evidence>
<dbReference type="PROSITE" id="PS51195">
    <property type="entry name" value="Q_MOTIF"/>
    <property type="match status" value="1"/>
</dbReference>
<keyword evidence="11" id="KW-1185">Reference proteome</keyword>
<dbReference type="GO" id="GO:0016787">
    <property type="term" value="F:hydrolase activity"/>
    <property type="evidence" value="ECO:0007669"/>
    <property type="project" value="UniProtKB-KW"/>
</dbReference>
<keyword evidence="3" id="KW-0378">Hydrolase</keyword>
<keyword evidence="6" id="KW-0694">RNA-binding</keyword>
<dbReference type="PANTHER" id="PTHR47959">
    <property type="entry name" value="ATP-DEPENDENT RNA HELICASE RHLE-RELATED"/>
    <property type="match status" value="1"/>
</dbReference>
<evidence type="ECO:0000256" key="5">
    <source>
        <dbReference type="ARBA" id="ARBA00022840"/>
    </source>
</evidence>
<feature type="short sequence motif" description="Q motif" evidence="8">
    <location>
        <begin position="19"/>
        <end position="47"/>
    </location>
</feature>
<evidence type="ECO:0000259" key="10">
    <source>
        <dbReference type="PROSITE" id="PS51195"/>
    </source>
</evidence>
<dbReference type="InterPro" id="IPR050079">
    <property type="entry name" value="DEAD_box_RNA_helicase"/>
</dbReference>
<evidence type="ECO:0000256" key="2">
    <source>
        <dbReference type="ARBA" id="ARBA00022741"/>
    </source>
</evidence>
<dbReference type="Proteomes" id="UP000887578">
    <property type="component" value="Unplaced"/>
</dbReference>
<sequence>MGKKAKSKPVIEEETTTESGFSQFDLDERILKAIGELGWEKPTQVQQSLIPLALEGKNILARARTGSGKTAAFLLPIIQNVVQISSVSFLLFLNY</sequence>
<keyword evidence="5" id="KW-0067">ATP-binding</keyword>
<dbReference type="SUPFAM" id="SSF52540">
    <property type="entry name" value="P-loop containing nucleoside triphosphate hydrolases"/>
    <property type="match status" value="1"/>
</dbReference>
<organism evidence="11 12">
    <name type="scientific">Panagrolaimus davidi</name>
    <dbReference type="NCBI Taxonomy" id="227884"/>
    <lineage>
        <taxon>Eukaryota</taxon>
        <taxon>Metazoa</taxon>
        <taxon>Ecdysozoa</taxon>
        <taxon>Nematoda</taxon>
        <taxon>Chromadorea</taxon>
        <taxon>Rhabditida</taxon>
        <taxon>Tylenchina</taxon>
        <taxon>Panagrolaimomorpha</taxon>
        <taxon>Panagrolaimoidea</taxon>
        <taxon>Panagrolaimidae</taxon>
        <taxon>Panagrolaimus</taxon>
    </lineage>
</organism>
<keyword evidence="2" id="KW-0547">Nucleotide-binding</keyword>
<evidence type="ECO:0000313" key="11">
    <source>
        <dbReference type="Proteomes" id="UP000887578"/>
    </source>
</evidence>
<dbReference type="Gene3D" id="3.40.50.300">
    <property type="entry name" value="P-loop containing nucleotide triphosphate hydrolases"/>
    <property type="match status" value="1"/>
</dbReference>
<dbReference type="InterPro" id="IPR014014">
    <property type="entry name" value="RNA_helicase_DEAD_Q_motif"/>
</dbReference>
<feature type="domain" description="DEAD-box RNA helicase Q" evidence="10">
    <location>
        <begin position="19"/>
        <end position="47"/>
    </location>
</feature>
<dbReference type="GO" id="GO:0003724">
    <property type="term" value="F:RNA helicase activity"/>
    <property type="evidence" value="ECO:0007669"/>
    <property type="project" value="UniProtKB-EC"/>
</dbReference>
<dbReference type="AlphaFoldDB" id="A0A914PRQ7"/>
<accession>A0A914PRQ7</accession>
<evidence type="ECO:0000256" key="4">
    <source>
        <dbReference type="ARBA" id="ARBA00022806"/>
    </source>
</evidence>
<proteinExistence type="predicted"/>
<evidence type="ECO:0000256" key="9">
    <source>
        <dbReference type="SAM" id="Phobius"/>
    </source>
</evidence>
<evidence type="ECO:0000313" key="12">
    <source>
        <dbReference type="WBParaSite" id="PDA_v2.g18830.t1"/>
    </source>
</evidence>
<comment type="catalytic activity">
    <reaction evidence="7">
        <text>ATP + H2O = ADP + phosphate + H(+)</text>
        <dbReference type="Rhea" id="RHEA:13065"/>
        <dbReference type="ChEBI" id="CHEBI:15377"/>
        <dbReference type="ChEBI" id="CHEBI:15378"/>
        <dbReference type="ChEBI" id="CHEBI:30616"/>
        <dbReference type="ChEBI" id="CHEBI:43474"/>
        <dbReference type="ChEBI" id="CHEBI:456216"/>
        <dbReference type="EC" id="3.6.4.13"/>
    </reaction>
</comment>
<keyword evidence="9" id="KW-0472">Membrane</keyword>
<keyword evidence="4" id="KW-0347">Helicase</keyword>
<keyword evidence="9" id="KW-1133">Transmembrane helix</keyword>
<evidence type="ECO:0000256" key="3">
    <source>
        <dbReference type="ARBA" id="ARBA00022801"/>
    </source>
</evidence>
<dbReference type="WBParaSite" id="PDA_v2.g18830.t1">
    <property type="protein sequence ID" value="PDA_v2.g18830.t1"/>
    <property type="gene ID" value="PDA_v2.g18830"/>
</dbReference>
<dbReference type="Pfam" id="PF00270">
    <property type="entry name" value="DEAD"/>
    <property type="match status" value="1"/>
</dbReference>
<dbReference type="InterPro" id="IPR011545">
    <property type="entry name" value="DEAD/DEAH_box_helicase_dom"/>
</dbReference>
<keyword evidence="9" id="KW-0812">Transmembrane</keyword>
<protein>
    <recommendedName>
        <fullName evidence="1">RNA helicase</fullName>
        <ecNumber evidence="1">3.6.4.13</ecNumber>
    </recommendedName>
</protein>
<dbReference type="EC" id="3.6.4.13" evidence="1"/>
<dbReference type="GO" id="GO:0005524">
    <property type="term" value="F:ATP binding"/>
    <property type="evidence" value="ECO:0007669"/>
    <property type="project" value="UniProtKB-KW"/>
</dbReference>
<reference evidence="12" key="1">
    <citation type="submission" date="2022-11" db="UniProtKB">
        <authorList>
            <consortium name="WormBaseParasite"/>
        </authorList>
    </citation>
    <scope>IDENTIFICATION</scope>
</reference>
<evidence type="ECO:0000256" key="8">
    <source>
        <dbReference type="PROSITE-ProRule" id="PRU00552"/>
    </source>
</evidence>
<evidence type="ECO:0000256" key="1">
    <source>
        <dbReference type="ARBA" id="ARBA00012552"/>
    </source>
</evidence>
<dbReference type="PANTHER" id="PTHR47959:SF21">
    <property type="entry name" value="DEAD-BOX HELICASE 56"/>
    <property type="match status" value="1"/>
</dbReference>
<dbReference type="GO" id="GO:0003723">
    <property type="term" value="F:RNA binding"/>
    <property type="evidence" value="ECO:0007669"/>
    <property type="project" value="UniProtKB-KW"/>
</dbReference>
<feature type="transmembrane region" description="Helical" evidence="9">
    <location>
        <begin position="72"/>
        <end position="93"/>
    </location>
</feature>
<evidence type="ECO:0000256" key="7">
    <source>
        <dbReference type="ARBA" id="ARBA00047984"/>
    </source>
</evidence>
<dbReference type="GO" id="GO:0005829">
    <property type="term" value="C:cytosol"/>
    <property type="evidence" value="ECO:0007669"/>
    <property type="project" value="TreeGrafter"/>
</dbReference>
<dbReference type="InterPro" id="IPR027417">
    <property type="entry name" value="P-loop_NTPase"/>
</dbReference>
<name>A0A914PRQ7_9BILA</name>